<dbReference type="GO" id="GO:0140662">
    <property type="term" value="F:ATP-dependent protein folding chaperone"/>
    <property type="evidence" value="ECO:0007669"/>
    <property type="project" value="InterPro"/>
</dbReference>
<evidence type="ECO:0000256" key="2">
    <source>
        <dbReference type="ARBA" id="ARBA00008020"/>
    </source>
</evidence>
<dbReference type="PROSITE" id="PS00750">
    <property type="entry name" value="TCP1_1"/>
    <property type="match status" value="1"/>
</dbReference>
<dbReference type="KEGG" id="dfa:DFA_02535"/>
<evidence type="ECO:0000256" key="5">
    <source>
        <dbReference type="ARBA" id="ARBA00022840"/>
    </source>
</evidence>
<reference evidence="11" key="1">
    <citation type="journal article" date="2011" name="Genome Res.">
        <title>Phylogeny-wide analysis of social amoeba genomes highlights ancient origins for complex intercellular communication.</title>
        <authorList>
            <person name="Heidel A.J."/>
            <person name="Lawal H.M."/>
            <person name="Felder M."/>
            <person name="Schilde C."/>
            <person name="Helps N.R."/>
            <person name="Tunggal B."/>
            <person name="Rivero F."/>
            <person name="John U."/>
            <person name="Schleicher M."/>
            <person name="Eichinger L."/>
            <person name="Platzer M."/>
            <person name="Noegel A.A."/>
            <person name="Schaap P."/>
            <person name="Gloeckner G."/>
        </authorList>
    </citation>
    <scope>NUCLEOTIDE SEQUENCE [LARGE SCALE GENOMIC DNA]</scope>
    <source>
        <strain evidence="11">SH3</strain>
    </source>
</reference>
<keyword evidence="11" id="KW-1185">Reference proteome</keyword>
<dbReference type="Gene3D" id="1.10.560.10">
    <property type="entry name" value="GroEL-like equatorial domain"/>
    <property type="match status" value="1"/>
</dbReference>
<dbReference type="InterPro" id="IPR027413">
    <property type="entry name" value="GROEL-like_equatorial_sf"/>
</dbReference>
<dbReference type="GO" id="GO:0005524">
    <property type="term" value="F:ATP binding"/>
    <property type="evidence" value="ECO:0007669"/>
    <property type="project" value="UniProtKB-KW"/>
</dbReference>
<name>F4PZN2_CACFS</name>
<dbReference type="InterPro" id="IPR017998">
    <property type="entry name" value="Chaperone_TCP-1"/>
</dbReference>
<dbReference type="Proteomes" id="UP000007797">
    <property type="component" value="Unassembled WGS sequence"/>
</dbReference>
<evidence type="ECO:0000256" key="9">
    <source>
        <dbReference type="RuleBase" id="RU004187"/>
    </source>
</evidence>
<dbReference type="AlphaFoldDB" id="F4PZN2"/>
<comment type="subcellular location">
    <subcellularLocation>
        <location evidence="1">Cytoplasm</location>
    </subcellularLocation>
</comment>
<dbReference type="InterPro" id="IPR012721">
    <property type="entry name" value="Chap_CCT_theta"/>
</dbReference>
<dbReference type="GO" id="GO:0016887">
    <property type="term" value="F:ATP hydrolysis activity"/>
    <property type="evidence" value="ECO:0007669"/>
    <property type="project" value="InterPro"/>
</dbReference>
<comment type="function">
    <text evidence="7">Molecular chaperone; assists the folding of proteins upon ATP hydrolysis. Known to play a role, in vitro, in the folding of actin and tubulin.</text>
</comment>
<dbReference type="PANTHER" id="PTHR11353">
    <property type="entry name" value="CHAPERONIN"/>
    <property type="match status" value="1"/>
</dbReference>
<evidence type="ECO:0000256" key="7">
    <source>
        <dbReference type="ARBA" id="ARBA00024677"/>
    </source>
</evidence>
<organism evidence="10 11">
    <name type="scientific">Cavenderia fasciculata</name>
    <name type="common">Slime mold</name>
    <name type="synonym">Dictyostelium fasciculatum</name>
    <dbReference type="NCBI Taxonomy" id="261658"/>
    <lineage>
        <taxon>Eukaryota</taxon>
        <taxon>Amoebozoa</taxon>
        <taxon>Evosea</taxon>
        <taxon>Eumycetozoa</taxon>
        <taxon>Dictyostelia</taxon>
        <taxon>Acytosteliales</taxon>
        <taxon>Cavenderiaceae</taxon>
        <taxon>Cavenderia</taxon>
    </lineage>
</organism>
<dbReference type="RefSeq" id="XP_004357258.1">
    <property type="nucleotide sequence ID" value="XM_004357202.1"/>
</dbReference>
<sequence>MLSLGDMLKDGTKHFAGKDEAILRNIEACKQLSEITKTSLGPNGMNKMIINHLEKLFVTNDAATIIKELDVIHPAAKMMVMAAQLQEREMGDGTNTVVSLAGELLHKSATLLEMGLHPSEIVAGYERAGEKAQQLLESLVIYRLGDIRNIEEVKKCLKASLASKQYGYENLLSDLIAKACVQVCPKNPSNFNVDNIRVTKVPGGGVGDTTVIKGFVVIGDTDGTLKRVEKAKVAVFASGIDVGKTETSGKVLITNEQEFLSFSKGEEDSIKKTIEDIAQSGVKVIISGSTVSEMALHYIERHGIMLIRMQSKFQLRRVCKTVGATPLVKLGAPIPEELGYCDEIAVEEIGSSKCIIFRQNKEESEISTLVVRGSTNNILDDIERAIDDGVNVYKGMCKDGRFLGGAGAFELEMSRQLQQFADSTPGLAQYAIRAYAEAFEVIPRALSETSGHNATRTIASIYAAHTKGSTDAGLDIETGLPRSALEMSILDLFVSKQYALKLATNTACTVLRVDQIIMSKPAGGPKPPQQGPLDQDD</sequence>
<dbReference type="EMBL" id="GL883017">
    <property type="protein sequence ID" value="EGG18796.1"/>
    <property type="molecule type" value="Genomic_DNA"/>
</dbReference>
<gene>
    <name evidence="10" type="primary">cct8</name>
    <name evidence="10" type="ORF">DFA_02535</name>
</gene>
<proteinExistence type="inferred from homology"/>
<dbReference type="InterPro" id="IPR002194">
    <property type="entry name" value="Chaperonin_TCP-1_CS"/>
</dbReference>
<dbReference type="FunFam" id="3.50.7.10:FF:000008">
    <property type="entry name" value="T-complex protein 1 subunit theta"/>
    <property type="match status" value="1"/>
</dbReference>
<dbReference type="InterPro" id="IPR027410">
    <property type="entry name" value="TCP-1-like_intermed_sf"/>
</dbReference>
<accession>F4PZN2</accession>
<dbReference type="GO" id="GO:0005737">
    <property type="term" value="C:cytoplasm"/>
    <property type="evidence" value="ECO:0007669"/>
    <property type="project" value="UniProtKB-SubCell"/>
</dbReference>
<evidence type="ECO:0000256" key="3">
    <source>
        <dbReference type="ARBA" id="ARBA00022490"/>
    </source>
</evidence>
<dbReference type="OMA" id="WGLKYAV"/>
<dbReference type="STRING" id="1054147.F4PZN2"/>
<keyword evidence="3" id="KW-0963">Cytoplasm</keyword>
<dbReference type="SUPFAM" id="SSF54849">
    <property type="entry name" value="GroEL-intermediate domain like"/>
    <property type="match status" value="1"/>
</dbReference>
<keyword evidence="6 9" id="KW-0143">Chaperone</keyword>
<dbReference type="SUPFAM" id="SSF52029">
    <property type="entry name" value="GroEL apical domain-like"/>
    <property type="match status" value="1"/>
</dbReference>
<dbReference type="NCBIfam" id="TIGR02346">
    <property type="entry name" value="chap_CCT_theta"/>
    <property type="match status" value="1"/>
</dbReference>
<keyword evidence="5 9" id="KW-0067">ATP-binding</keyword>
<dbReference type="GO" id="GO:0051082">
    <property type="term" value="F:unfolded protein binding"/>
    <property type="evidence" value="ECO:0007669"/>
    <property type="project" value="InterPro"/>
</dbReference>
<dbReference type="Gene3D" id="3.30.260.10">
    <property type="entry name" value="TCP-1-like chaperonin intermediate domain"/>
    <property type="match status" value="1"/>
</dbReference>
<dbReference type="OrthoDB" id="1748577at2759"/>
<dbReference type="PROSITE" id="PS00751">
    <property type="entry name" value="TCP1_2"/>
    <property type="match status" value="1"/>
</dbReference>
<keyword evidence="4 9" id="KW-0547">Nucleotide-binding</keyword>
<evidence type="ECO:0000313" key="10">
    <source>
        <dbReference type="EMBL" id="EGG18796.1"/>
    </source>
</evidence>
<dbReference type="PROSITE" id="PS00995">
    <property type="entry name" value="TCP1_3"/>
    <property type="match status" value="1"/>
</dbReference>
<evidence type="ECO:0000256" key="8">
    <source>
        <dbReference type="ARBA" id="ARBA00029602"/>
    </source>
</evidence>
<evidence type="ECO:0000256" key="4">
    <source>
        <dbReference type="ARBA" id="ARBA00022741"/>
    </source>
</evidence>
<comment type="similarity">
    <text evidence="2 9">Belongs to the TCP-1 chaperonin family.</text>
</comment>
<evidence type="ECO:0000256" key="1">
    <source>
        <dbReference type="ARBA" id="ARBA00004496"/>
    </source>
</evidence>
<evidence type="ECO:0000313" key="11">
    <source>
        <dbReference type="Proteomes" id="UP000007797"/>
    </source>
</evidence>
<dbReference type="CDD" id="cd03341">
    <property type="entry name" value="TCP1_theta"/>
    <property type="match status" value="1"/>
</dbReference>
<dbReference type="SUPFAM" id="SSF48592">
    <property type="entry name" value="GroEL equatorial domain-like"/>
    <property type="match status" value="1"/>
</dbReference>
<dbReference type="Gene3D" id="3.50.7.10">
    <property type="entry name" value="GroEL"/>
    <property type="match status" value="1"/>
</dbReference>
<dbReference type="InterPro" id="IPR027409">
    <property type="entry name" value="GroEL-like_apical_dom_sf"/>
</dbReference>
<dbReference type="GeneID" id="14870845"/>
<dbReference type="PRINTS" id="PR00304">
    <property type="entry name" value="TCOMPLEXTCP1"/>
</dbReference>
<protein>
    <recommendedName>
        <fullName evidence="8">CCT-theta</fullName>
    </recommendedName>
</protein>
<dbReference type="InterPro" id="IPR002423">
    <property type="entry name" value="Cpn60/GroEL/TCP-1"/>
</dbReference>
<dbReference type="Pfam" id="PF00118">
    <property type="entry name" value="Cpn60_TCP1"/>
    <property type="match status" value="1"/>
</dbReference>
<evidence type="ECO:0000256" key="6">
    <source>
        <dbReference type="ARBA" id="ARBA00023186"/>
    </source>
</evidence>